<evidence type="ECO:0000256" key="1">
    <source>
        <dbReference type="SAM" id="Phobius"/>
    </source>
</evidence>
<dbReference type="STRING" id="658196.A0A397SNW0"/>
<keyword evidence="3" id="KW-1185">Reference proteome</keyword>
<evidence type="ECO:0000313" key="3">
    <source>
        <dbReference type="Proteomes" id="UP000265703"/>
    </source>
</evidence>
<gene>
    <name evidence="2" type="ORF">C1645_827475</name>
</gene>
<keyword evidence="1" id="KW-1133">Transmembrane helix</keyword>
<evidence type="ECO:0000313" key="2">
    <source>
        <dbReference type="EMBL" id="RIA87688.1"/>
    </source>
</evidence>
<feature type="transmembrane region" description="Helical" evidence="1">
    <location>
        <begin position="33"/>
        <end position="55"/>
    </location>
</feature>
<organism evidence="2 3">
    <name type="scientific">Glomus cerebriforme</name>
    <dbReference type="NCBI Taxonomy" id="658196"/>
    <lineage>
        <taxon>Eukaryota</taxon>
        <taxon>Fungi</taxon>
        <taxon>Fungi incertae sedis</taxon>
        <taxon>Mucoromycota</taxon>
        <taxon>Glomeromycotina</taxon>
        <taxon>Glomeromycetes</taxon>
        <taxon>Glomerales</taxon>
        <taxon>Glomeraceae</taxon>
        <taxon>Glomus</taxon>
    </lineage>
</organism>
<accession>A0A397SNW0</accession>
<reference evidence="2 3" key="1">
    <citation type="submission" date="2018-06" db="EMBL/GenBank/DDBJ databases">
        <title>Comparative genomics reveals the genomic features of Rhizophagus irregularis, R. cerebriforme, R. diaphanum and Gigaspora rosea, and their symbiotic lifestyle signature.</title>
        <authorList>
            <person name="Morin E."/>
            <person name="San Clemente H."/>
            <person name="Chen E.C.H."/>
            <person name="De La Providencia I."/>
            <person name="Hainaut M."/>
            <person name="Kuo A."/>
            <person name="Kohler A."/>
            <person name="Murat C."/>
            <person name="Tang N."/>
            <person name="Roy S."/>
            <person name="Loubradou J."/>
            <person name="Henrissat B."/>
            <person name="Grigoriev I.V."/>
            <person name="Corradi N."/>
            <person name="Roux C."/>
            <person name="Martin F.M."/>
        </authorList>
    </citation>
    <scope>NUCLEOTIDE SEQUENCE [LARGE SCALE GENOMIC DNA]</scope>
    <source>
        <strain evidence="2 3">DAOM 227022</strain>
    </source>
</reference>
<keyword evidence="1" id="KW-0472">Membrane</keyword>
<comment type="caution">
    <text evidence="2">The sequence shown here is derived from an EMBL/GenBank/DDBJ whole genome shotgun (WGS) entry which is preliminary data.</text>
</comment>
<keyword evidence="1" id="KW-0812">Transmembrane</keyword>
<protein>
    <submittedName>
        <fullName evidence="2">Uncharacterized protein</fullName>
    </submittedName>
</protein>
<dbReference type="AlphaFoldDB" id="A0A397SNW0"/>
<sequence>MFLKNYCKAKSAYIITDSQPEIPIDEKEFKKSLIIIITLIIFLDILFIILFIVMWKNKSWNVISYTEISMPNYLIKMELNQFNPNLDKEYEYSDDLSDDDDNNEKEEKEEMISEKLKLYWGIINNNVELWLTTSLT</sequence>
<dbReference type="EMBL" id="QKYT01000298">
    <property type="protein sequence ID" value="RIA87688.1"/>
    <property type="molecule type" value="Genomic_DNA"/>
</dbReference>
<dbReference type="Proteomes" id="UP000265703">
    <property type="component" value="Unassembled WGS sequence"/>
</dbReference>
<proteinExistence type="predicted"/>
<name>A0A397SNW0_9GLOM</name>